<keyword evidence="2 5" id="KW-0808">Transferase</keyword>
<name>A0A1I6AM69_9PSEU</name>
<proteinExistence type="predicted"/>
<evidence type="ECO:0000313" key="6">
    <source>
        <dbReference type="Proteomes" id="UP000198727"/>
    </source>
</evidence>
<dbReference type="RefSeq" id="WP_424923316.1">
    <property type="nucleotide sequence ID" value="NZ_FOWW01000013.1"/>
</dbReference>
<dbReference type="EMBL" id="FOWW01000013">
    <property type="protein sequence ID" value="SFQ69794.1"/>
    <property type="molecule type" value="Genomic_DNA"/>
</dbReference>
<dbReference type="Pfam" id="PF08242">
    <property type="entry name" value="Methyltransf_12"/>
    <property type="match status" value="1"/>
</dbReference>
<keyword evidence="1 5" id="KW-0489">Methyltransferase</keyword>
<dbReference type="Gene3D" id="3.40.50.150">
    <property type="entry name" value="Vaccinia Virus protein VP39"/>
    <property type="match status" value="1"/>
</dbReference>
<dbReference type="InterPro" id="IPR029063">
    <property type="entry name" value="SAM-dependent_MTases_sf"/>
</dbReference>
<reference evidence="6" key="1">
    <citation type="submission" date="2016-10" db="EMBL/GenBank/DDBJ databases">
        <authorList>
            <person name="Varghese N."/>
            <person name="Submissions S."/>
        </authorList>
    </citation>
    <scope>NUCLEOTIDE SEQUENCE [LARGE SCALE GENOMIC DNA]</scope>
    <source>
        <strain evidence="6">CGMCC 4.5579</strain>
    </source>
</reference>
<organism evidence="5 6">
    <name type="scientific">Amycolatopsis arida</name>
    <dbReference type="NCBI Taxonomy" id="587909"/>
    <lineage>
        <taxon>Bacteria</taxon>
        <taxon>Bacillati</taxon>
        <taxon>Actinomycetota</taxon>
        <taxon>Actinomycetes</taxon>
        <taxon>Pseudonocardiales</taxon>
        <taxon>Pseudonocardiaceae</taxon>
        <taxon>Amycolatopsis</taxon>
    </lineage>
</organism>
<feature type="domain" description="Methyltransferase type 12" evidence="4">
    <location>
        <begin position="153"/>
        <end position="252"/>
    </location>
</feature>
<dbReference type="CDD" id="cd02440">
    <property type="entry name" value="AdoMet_MTases"/>
    <property type="match status" value="1"/>
</dbReference>
<dbReference type="InterPro" id="IPR013217">
    <property type="entry name" value="Methyltransf_12"/>
</dbReference>
<evidence type="ECO:0000256" key="1">
    <source>
        <dbReference type="ARBA" id="ARBA00022603"/>
    </source>
</evidence>
<evidence type="ECO:0000259" key="4">
    <source>
        <dbReference type="Pfam" id="PF08242"/>
    </source>
</evidence>
<evidence type="ECO:0000313" key="5">
    <source>
        <dbReference type="EMBL" id="SFQ69794.1"/>
    </source>
</evidence>
<dbReference type="GO" id="GO:0032259">
    <property type="term" value="P:methylation"/>
    <property type="evidence" value="ECO:0007669"/>
    <property type="project" value="UniProtKB-KW"/>
</dbReference>
<protein>
    <submittedName>
        <fullName evidence="5">Methyltransferase domain-containing protein</fullName>
    </submittedName>
</protein>
<accession>A0A1I6AM69</accession>
<sequence length="371" mass="39975">MGSRSWQGLERGTGLGRGDGAAWSAHGHVRPCPAGDLTGVEATIDVASWHASDREAATTFFRTSTRDLHEAGHRAGATQITLASIIGIAVPFRPSVQPQRFHWYLGVVGDDIWGRLADQFADDAYASVKGYVRTYVMHQQLLEHLPPPPAPVLDVGGGAGHQSFPLAQAGYDVTLLDPSSAMLDKARQRLQRLPAEVQRRVTLLPADGENADDAVNGQRFAAVLCHGVLGYQEQPGPLVNQLCRCAAAGGVVSIMTGNAKTTAVRPALERRWADALAAFDARTGIGVLGVPSRADTVEELSELIRSRGVEPLCWYGVWLFVDWLEFSGAELDPSDAQQVAATAAVELEASRRDPYRQLSRVFHLVGRRGSS</sequence>
<gene>
    <name evidence="5" type="ORF">SAMN05421810_11383</name>
</gene>
<dbReference type="SUPFAM" id="SSF53335">
    <property type="entry name" value="S-adenosyl-L-methionine-dependent methyltransferases"/>
    <property type="match status" value="1"/>
</dbReference>
<evidence type="ECO:0000256" key="3">
    <source>
        <dbReference type="ARBA" id="ARBA00022691"/>
    </source>
</evidence>
<dbReference type="PANTHER" id="PTHR43464:SF19">
    <property type="entry name" value="UBIQUINONE BIOSYNTHESIS O-METHYLTRANSFERASE, MITOCHONDRIAL"/>
    <property type="match status" value="1"/>
</dbReference>
<dbReference type="AlphaFoldDB" id="A0A1I6AM69"/>
<dbReference type="Proteomes" id="UP000198727">
    <property type="component" value="Unassembled WGS sequence"/>
</dbReference>
<evidence type="ECO:0000256" key="2">
    <source>
        <dbReference type="ARBA" id="ARBA00022679"/>
    </source>
</evidence>
<dbReference type="GO" id="GO:0008168">
    <property type="term" value="F:methyltransferase activity"/>
    <property type="evidence" value="ECO:0007669"/>
    <property type="project" value="UniProtKB-KW"/>
</dbReference>
<keyword evidence="3" id="KW-0949">S-adenosyl-L-methionine</keyword>
<dbReference type="STRING" id="587909.SAMN05421810_11383"/>
<dbReference type="PANTHER" id="PTHR43464">
    <property type="entry name" value="METHYLTRANSFERASE"/>
    <property type="match status" value="1"/>
</dbReference>
<keyword evidence="6" id="KW-1185">Reference proteome</keyword>